<evidence type="ECO:0000313" key="2">
    <source>
        <dbReference type="Proteomes" id="UP000464186"/>
    </source>
</evidence>
<proteinExistence type="predicted"/>
<keyword evidence="2" id="KW-1185">Reference proteome</keyword>
<dbReference type="Proteomes" id="UP000464186">
    <property type="component" value="Plasmid unnamed1"/>
</dbReference>
<sequence length="139" mass="15883">MTDTANMQRLRDVLRPLALHESDFAAGDAVVERIAELKIAIDAFEASAEPWLLEWLGDEHYKGAVLYAAGKMNWNHEQQGKGSLADRQMRVRIISRFNSWIDQLATRLIQYEKGPRDAASVAGWRSELTRFKQDPVRND</sequence>
<gene>
    <name evidence="1" type="ORF">GU243_23520</name>
</gene>
<organism evidence="1 2">
    <name type="scientific">Pseudarthrobacter psychrotolerans</name>
    <dbReference type="NCBI Taxonomy" id="2697569"/>
    <lineage>
        <taxon>Bacteria</taxon>
        <taxon>Bacillati</taxon>
        <taxon>Actinomycetota</taxon>
        <taxon>Actinomycetes</taxon>
        <taxon>Micrococcales</taxon>
        <taxon>Micrococcaceae</taxon>
        <taxon>Pseudarthrobacter</taxon>
    </lineage>
</organism>
<accession>A0A6P1NRX4</accession>
<name>A0A6P1NRX4_9MICC</name>
<dbReference type="AlphaFoldDB" id="A0A6P1NRX4"/>
<protein>
    <submittedName>
        <fullName evidence="1">Uncharacterized protein</fullName>
    </submittedName>
</protein>
<dbReference type="EMBL" id="CP047899">
    <property type="protein sequence ID" value="QHK22539.1"/>
    <property type="molecule type" value="Genomic_DNA"/>
</dbReference>
<evidence type="ECO:0000313" key="1">
    <source>
        <dbReference type="EMBL" id="QHK22539.1"/>
    </source>
</evidence>
<keyword evidence="1" id="KW-0614">Plasmid</keyword>
<dbReference type="KEGG" id="psey:GU243_23520"/>
<reference evidence="1 2" key="1">
    <citation type="submission" date="2020-01" db="EMBL/GenBank/DDBJ databases">
        <title>Pseudarthrobacter psychrotolerans sp. nov., isolated from antarctic soil.</title>
        <authorList>
            <person name="Shin Y."/>
            <person name="Park W."/>
        </authorList>
    </citation>
    <scope>NUCLEOTIDE SEQUENCE [LARGE SCALE GENOMIC DNA]</scope>
    <source>
        <strain evidence="1 2">YJ56</strain>
        <plasmid evidence="1 2">unnamed1</plasmid>
    </source>
</reference>
<geneLocation type="plasmid" evidence="1 2">
    <name>unnamed1</name>
</geneLocation>